<name>A0ABY1LHM6_9MICO</name>
<dbReference type="PANTHER" id="PTHR46796">
    <property type="entry name" value="HTH-TYPE TRANSCRIPTIONAL ACTIVATOR RHAS-RELATED"/>
    <property type="match status" value="1"/>
</dbReference>
<dbReference type="RefSeq" id="WP_208612309.1">
    <property type="nucleotide sequence ID" value="NZ_FUZO01000001.1"/>
</dbReference>
<protein>
    <submittedName>
        <fullName evidence="5">AraC-type DNA-binding protein</fullName>
    </submittedName>
</protein>
<accession>A0ABY1LHM6</accession>
<sequence length="288" mass="30966">MTLTATPPASTIDTFDHALASLEWTIHGTDRDRLAAGTPLRRPHTASGFVYLSSGRVRLTAADSTRDLDAGDLVFFPRAHATTVVALEDAELLDVAFTPPGQRQQVAETLPEHLYVADFAGQEPSMVALIAGMGCPQATGRPRPGDTVICSRIATTIVSAALRTWNEAGCAPDRWLQRIGDPHIGAVLDALHAEPGRPWTFETLARIAMMSRSAFAERFREVVGHTPRAYLTTVRMETAKGLILTGDASVAELAGALGYVSEDGFARAFQRYTGLTPARWRAEAAQAA</sequence>
<reference evidence="5 6" key="1">
    <citation type="submission" date="2017-02" db="EMBL/GenBank/DDBJ databases">
        <authorList>
            <person name="Varghese N."/>
            <person name="Submissions S."/>
        </authorList>
    </citation>
    <scope>NUCLEOTIDE SEQUENCE [LARGE SCALE GENOMIC DNA]</scope>
    <source>
        <strain evidence="5 6">VKM Ac-1787</strain>
    </source>
</reference>
<dbReference type="PROSITE" id="PS01124">
    <property type="entry name" value="HTH_ARAC_FAMILY_2"/>
    <property type="match status" value="1"/>
</dbReference>
<dbReference type="GO" id="GO:0003677">
    <property type="term" value="F:DNA binding"/>
    <property type="evidence" value="ECO:0007669"/>
    <property type="project" value="UniProtKB-KW"/>
</dbReference>
<evidence type="ECO:0000313" key="6">
    <source>
        <dbReference type="Proteomes" id="UP000190827"/>
    </source>
</evidence>
<dbReference type="Proteomes" id="UP000190827">
    <property type="component" value="Unassembled WGS sequence"/>
</dbReference>
<dbReference type="Gene3D" id="2.60.120.10">
    <property type="entry name" value="Jelly Rolls"/>
    <property type="match status" value="1"/>
</dbReference>
<dbReference type="InterPro" id="IPR014710">
    <property type="entry name" value="RmlC-like_jellyroll"/>
</dbReference>
<evidence type="ECO:0000256" key="2">
    <source>
        <dbReference type="ARBA" id="ARBA00023125"/>
    </source>
</evidence>
<organism evidence="5 6">
    <name type="scientific">Plantibacter cousiniae</name>
    <name type="common">nom. nud.</name>
    <dbReference type="NCBI Taxonomy" id="199709"/>
    <lineage>
        <taxon>Bacteria</taxon>
        <taxon>Bacillati</taxon>
        <taxon>Actinomycetota</taxon>
        <taxon>Actinomycetes</taxon>
        <taxon>Micrococcales</taxon>
        <taxon>Microbacteriaceae</taxon>
        <taxon>Plantibacter</taxon>
    </lineage>
</organism>
<keyword evidence="3" id="KW-0804">Transcription</keyword>
<dbReference type="InterPro" id="IPR011051">
    <property type="entry name" value="RmlC_Cupin_sf"/>
</dbReference>
<dbReference type="InterPro" id="IPR018060">
    <property type="entry name" value="HTH_AraC"/>
</dbReference>
<dbReference type="InterPro" id="IPR050204">
    <property type="entry name" value="AraC_XylS_family_regulators"/>
</dbReference>
<evidence type="ECO:0000259" key="4">
    <source>
        <dbReference type="PROSITE" id="PS01124"/>
    </source>
</evidence>
<keyword evidence="1" id="KW-0805">Transcription regulation</keyword>
<comment type="caution">
    <text evidence="5">The sequence shown here is derived from an EMBL/GenBank/DDBJ whole genome shotgun (WGS) entry which is preliminary data.</text>
</comment>
<evidence type="ECO:0000256" key="3">
    <source>
        <dbReference type="ARBA" id="ARBA00023163"/>
    </source>
</evidence>
<feature type="domain" description="HTH araC/xylS-type" evidence="4">
    <location>
        <begin position="185"/>
        <end position="283"/>
    </location>
</feature>
<dbReference type="SMART" id="SM00342">
    <property type="entry name" value="HTH_ARAC"/>
    <property type="match status" value="1"/>
</dbReference>
<dbReference type="SUPFAM" id="SSF46689">
    <property type="entry name" value="Homeodomain-like"/>
    <property type="match status" value="2"/>
</dbReference>
<evidence type="ECO:0000313" key="5">
    <source>
        <dbReference type="EMBL" id="SKC41731.1"/>
    </source>
</evidence>
<keyword evidence="2 5" id="KW-0238">DNA-binding</keyword>
<dbReference type="Gene3D" id="1.10.10.60">
    <property type="entry name" value="Homeodomain-like"/>
    <property type="match status" value="2"/>
</dbReference>
<dbReference type="PANTHER" id="PTHR46796:SF7">
    <property type="entry name" value="ARAC FAMILY TRANSCRIPTIONAL REGULATOR"/>
    <property type="match status" value="1"/>
</dbReference>
<dbReference type="Pfam" id="PF12833">
    <property type="entry name" value="HTH_18"/>
    <property type="match status" value="1"/>
</dbReference>
<gene>
    <name evidence="5" type="ORF">SAMN06295973_0756</name>
</gene>
<dbReference type="InterPro" id="IPR009057">
    <property type="entry name" value="Homeodomain-like_sf"/>
</dbReference>
<dbReference type="SUPFAM" id="SSF51182">
    <property type="entry name" value="RmlC-like cupins"/>
    <property type="match status" value="1"/>
</dbReference>
<proteinExistence type="predicted"/>
<evidence type="ECO:0000256" key="1">
    <source>
        <dbReference type="ARBA" id="ARBA00023015"/>
    </source>
</evidence>
<dbReference type="EMBL" id="FUZO01000001">
    <property type="protein sequence ID" value="SKC41731.1"/>
    <property type="molecule type" value="Genomic_DNA"/>
</dbReference>
<keyword evidence="6" id="KW-1185">Reference proteome</keyword>